<dbReference type="AlphaFoldDB" id="A0A7T7EZY1"/>
<dbReference type="KEGG" id="soa:G3M56_009575"/>
<dbReference type="RefSeq" id="WP_235203361.1">
    <property type="nucleotide sequence ID" value="NZ_CP066776.1"/>
</dbReference>
<gene>
    <name evidence="2" type="ORF">G3M56_009575</name>
</gene>
<dbReference type="InterPro" id="IPR002502">
    <property type="entry name" value="Amidase_domain"/>
</dbReference>
<dbReference type="GO" id="GO:0009253">
    <property type="term" value="P:peptidoglycan catabolic process"/>
    <property type="evidence" value="ECO:0007669"/>
    <property type="project" value="InterPro"/>
</dbReference>
<dbReference type="EMBL" id="CP066776">
    <property type="protein sequence ID" value="QQL44144.1"/>
    <property type="molecule type" value="Genomic_DNA"/>
</dbReference>
<protein>
    <submittedName>
        <fullName evidence="2">N-acetylmuramoyl-L-alanine amidase</fullName>
    </submittedName>
</protein>
<organism evidence="2 3">
    <name type="scientific">Sulfuriroseicoccus oceanibius</name>
    <dbReference type="NCBI Taxonomy" id="2707525"/>
    <lineage>
        <taxon>Bacteria</taxon>
        <taxon>Pseudomonadati</taxon>
        <taxon>Verrucomicrobiota</taxon>
        <taxon>Verrucomicrobiia</taxon>
        <taxon>Verrucomicrobiales</taxon>
        <taxon>Verrucomicrobiaceae</taxon>
        <taxon>Sulfuriroseicoccus</taxon>
    </lineage>
</organism>
<name>A0A7T7EZY1_9BACT</name>
<dbReference type="GO" id="GO:0008745">
    <property type="term" value="F:N-acetylmuramoyl-L-alanine amidase activity"/>
    <property type="evidence" value="ECO:0007669"/>
    <property type="project" value="InterPro"/>
</dbReference>
<reference evidence="2 3" key="1">
    <citation type="submission" date="2020-12" db="EMBL/GenBank/DDBJ databases">
        <title>Sulforoseuscoccus oceanibium gen. nov., sp. nov., a representative of the phylum Verrucomicrobia with special cytoplasmic membrane, and proposal of Sulforoseuscoccusaceae fam. nov.</title>
        <authorList>
            <person name="Xi F."/>
        </authorList>
    </citation>
    <scope>NUCLEOTIDE SEQUENCE [LARGE SCALE GENOMIC DNA]</scope>
    <source>
        <strain evidence="2 3">T37</strain>
    </source>
</reference>
<sequence length="245" mass="26231">MAKRAASGLRWSVWSGLVLFGVVSCGDAGKKAQGGATVAPVYPEVVKVNGDAGLGGREKNAIQVESTVDMSEPVTGFEMLGAEVRTLIDQGIELNGRPDWRGVVIHSSGEPAGSAAAFRYYHERVLGFDEGMGYHFVIGNGRGAADGSVAVGSRWLEGKEGGAVRESSVPRIDICLVGDFSEDPPTKAQMLALRELLAVLESRLGEFALDQVRGHDHVEYNRRPCPGPHFPIESVRAHRKAVPVR</sequence>
<proteinExistence type="predicted"/>
<dbReference type="SUPFAM" id="SSF55846">
    <property type="entry name" value="N-acetylmuramoyl-L-alanine amidase-like"/>
    <property type="match status" value="1"/>
</dbReference>
<dbReference type="PROSITE" id="PS51257">
    <property type="entry name" value="PROKAR_LIPOPROTEIN"/>
    <property type="match status" value="1"/>
</dbReference>
<feature type="domain" description="N-acetylmuramoyl-L-alanine amidase" evidence="1">
    <location>
        <begin position="99"/>
        <end position="228"/>
    </location>
</feature>
<evidence type="ECO:0000313" key="3">
    <source>
        <dbReference type="Proteomes" id="UP000475117"/>
    </source>
</evidence>
<keyword evidence="3" id="KW-1185">Reference proteome</keyword>
<dbReference type="InterPro" id="IPR036505">
    <property type="entry name" value="Amidase/PGRP_sf"/>
</dbReference>
<dbReference type="Gene3D" id="3.40.80.10">
    <property type="entry name" value="Peptidoglycan recognition protein-like"/>
    <property type="match status" value="1"/>
</dbReference>
<evidence type="ECO:0000259" key="1">
    <source>
        <dbReference type="Pfam" id="PF01510"/>
    </source>
</evidence>
<dbReference type="CDD" id="cd06583">
    <property type="entry name" value="PGRP"/>
    <property type="match status" value="1"/>
</dbReference>
<dbReference type="Proteomes" id="UP000475117">
    <property type="component" value="Chromosome"/>
</dbReference>
<evidence type="ECO:0000313" key="2">
    <source>
        <dbReference type="EMBL" id="QQL44144.1"/>
    </source>
</evidence>
<accession>A0A7T7EZY1</accession>
<dbReference type="Pfam" id="PF01510">
    <property type="entry name" value="Amidase_2"/>
    <property type="match status" value="1"/>
</dbReference>